<name>A0A937D3G5_9HYPH</name>
<gene>
    <name evidence="3" type="ORF">JKG68_20685</name>
</gene>
<evidence type="ECO:0000313" key="3">
    <source>
        <dbReference type="EMBL" id="MBL0406380.1"/>
    </source>
</evidence>
<feature type="chain" id="PRO_5036725681" evidence="2">
    <location>
        <begin position="22"/>
        <end position="139"/>
    </location>
</feature>
<reference evidence="3" key="1">
    <citation type="submission" date="2021-01" db="EMBL/GenBank/DDBJ databases">
        <title>Microvirga sp.</title>
        <authorList>
            <person name="Kim M.K."/>
        </authorList>
    </citation>
    <scope>NUCLEOTIDE SEQUENCE</scope>
    <source>
        <strain evidence="3">5420S-16</strain>
    </source>
</reference>
<keyword evidence="1" id="KW-0812">Transmembrane</keyword>
<accession>A0A937D3G5</accession>
<dbReference type="InterPro" id="IPR009642">
    <property type="entry name" value="DUF1236"/>
</dbReference>
<organism evidence="3 4">
    <name type="scientific">Microvirga aerilata</name>
    <dbReference type="NCBI Taxonomy" id="670292"/>
    <lineage>
        <taxon>Bacteria</taxon>
        <taxon>Pseudomonadati</taxon>
        <taxon>Pseudomonadota</taxon>
        <taxon>Alphaproteobacteria</taxon>
        <taxon>Hyphomicrobiales</taxon>
        <taxon>Methylobacteriaceae</taxon>
        <taxon>Microvirga</taxon>
    </lineage>
</organism>
<protein>
    <submittedName>
        <fullName evidence="3">DUF1236 domain-containing protein</fullName>
    </submittedName>
</protein>
<evidence type="ECO:0000256" key="2">
    <source>
        <dbReference type="SAM" id="SignalP"/>
    </source>
</evidence>
<keyword evidence="1" id="KW-1133">Transmembrane helix</keyword>
<proteinExistence type="predicted"/>
<comment type="caution">
    <text evidence="3">The sequence shown here is derived from an EMBL/GenBank/DDBJ whole genome shotgun (WGS) entry which is preliminary data.</text>
</comment>
<keyword evidence="2" id="KW-0732">Signal</keyword>
<dbReference type="EMBL" id="JAEQMY010000040">
    <property type="protein sequence ID" value="MBL0406380.1"/>
    <property type="molecule type" value="Genomic_DNA"/>
</dbReference>
<dbReference type="Proteomes" id="UP000605848">
    <property type="component" value="Unassembled WGS sequence"/>
</dbReference>
<evidence type="ECO:0000256" key="1">
    <source>
        <dbReference type="SAM" id="Phobius"/>
    </source>
</evidence>
<dbReference type="RefSeq" id="WP_202063255.1">
    <property type="nucleotide sequence ID" value="NZ_JAEQMY010000040.1"/>
</dbReference>
<dbReference type="Pfam" id="PF06823">
    <property type="entry name" value="DUF1236"/>
    <property type="match status" value="1"/>
</dbReference>
<sequence length="139" mass="13930">MRVLFSSVILIVAALPLSAQAQTAHEAAGAGAGLTTGAVAGAIIGGPVGAAIGGAIGAIAGGALSRPQAAQVQQYVVMQGTPSAYVQEPVVVGRPLPRTAGVYAVPSGAGVNTQYQYSVLNERTVLVDPRTRQIIQVIE</sequence>
<keyword evidence="4" id="KW-1185">Reference proteome</keyword>
<evidence type="ECO:0000313" key="4">
    <source>
        <dbReference type="Proteomes" id="UP000605848"/>
    </source>
</evidence>
<dbReference type="AlphaFoldDB" id="A0A937D3G5"/>
<feature type="transmembrane region" description="Helical" evidence="1">
    <location>
        <begin position="37"/>
        <end position="64"/>
    </location>
</feature>
<keyword evidence="1" id="KW-0472">Membrane</keyword>
<feature type="signal peptide" evidence="2">
    <location>
        <begin position="1"/>
        <end position="21"/>
    </location>
</feature>